<proteinExistence type="predicted"/>
<gene>
    <name evidence="2" type="ORF">BCR42DRAFT_153949</name>
</gene>
<name>A0A1X2I0Z3_9FUNG</name>
<keyword evidence="3" id="KW-1185">Reference proteome</keyword>
<protein>
    <submittedName>
        <fullName evidence="2">Uncharacterized protein</fullName>
    </submittedName>
</protein>
<reference evidence="2 3" key="1">
    <citation type="submission" date="2016-07" db="EMBL/GenBank/DDBJ databases">
        <title>Pervasive Adenine N6-methylation of Active Genes in Fungi.</title>
        <authorList>
            <consortium name="DOE Joint Genome Institute"/>
            <person name="Mondo S.J."/>
            <person name="Dannebaum R.O."/>
            <person name="Kuo R.C."/>
            <person name="Labutti K."/>
            <person name="Haridas S."/>
            <person name="Kuo A."/>
            <person name="Salamov A."/>
            <person name="Ahrendt S.R."/>
            <person name="Lipzen A."/>
            <person name="Sullivan W."/>
            <person name="Andreopoulos W.B."/>
            <person name="Clum A."/>
            <person name="Lindquist E."/>
            <person name="Daum C."/>
            <person name="Ramamoorthy G.K."/>
            <person name="Gryganskyi A."/>
            <person name="Culley D."/>
            <person name="Magnuson J.K."/>
            <person name="James T.Y."/>
            <person name="O'Malley M.A."/>
            <person name="Stajich J.E."/>
            <person name="Spatafora J.W."/>
            <person name="Visel A."/>
            <person name="Grigoriev I.V."/>
        </authorList>
    </citation>
    <scope>NUCLEOTIDE SEQUENCE [LARGE SCALE GENOMIC DNA]</scope>
    <source>
        <strain evidence="2 3">NRRL 1336</strain>
    </source>
</reference>
<sequence>MTHNELGTDDMSFQLLIRQQPLQSRVCGVGEKGKATSFLLVPFFFFWSVTPATLNYFIIILKKNHHHHHQWIEDPLTHHS</sequence>
<evidence type="ECO:0000256" key="1">
    <source>
        <dbReference type="SAM" id="Phobius"/>
    </source>
</evidence>
<organism evidence="2 3">
    <name type="scientific">Absidia repens</name>
    <dbReference type="NCBI Taxonomy" id="90262"/>
    <lineage>
        <taxon>Eukaryota</taxon>
        <taxon>Fungi</taxon>
        <taxon>Fungi incertae sedis</taxon>
        <taxon>Mucoromycota</taxon>
        <taxon>Mucoromycotina</taxon>
        <taxon>Mucoromycetes</taxon>
        <taxon>Mucorales</taxon>
        <taxon>Cunninghamellaceae</taxon>
        <taxon>Absidia</taxon>
    </lineage>
</organism>
<keyword evidence="1" id="KW-0812">Transmembrane</keyword>
<dbReference type="Proteomes" id="UP000193560">
    <property type="component" value="Unassembled WGS sequence"/>
</dbReference>
<feature type="transmembrane region" description="Helical" evidence="1">
    <location>
        <begin position="38"/>
        <end position="61"/>
    </location>
</feature>
<dbReference type="EMBL" id="MCGE01000036">
    <property type="protein sequence ID" value="ORZ07097.1"/>
    <property type="molecule type" value="Genomic_DNA"/>
</dbReference>
<keyword evidence="1" id="KW-0472">Membrane</keyword>
<comment type="caution">
    <text evidence="2">The sequence shown here is derived from an EMBL/GenBank/DDBJ whole genome shotgun (WGS) entry which is preliminary data.</text>
</comment>
<evidence type="ECO:0000313" key="2">
    <source>
        <dbReference type="EMBL" id="ORZ07097.1"/>
    </source>
</evidence>
<evidence type="ECO:0000313" key="3">
    <source>
        <dbReference type="Proteomes" id="UP000193560"/>
    </source>
</evidence>
<keyword evidence="1" id="KW-1133">Transmembrane helix</keyword>
<dbReference type="OrthoDB" id="2803393at2759"/>
<dbReference type="AlphaFoldDB" id="A0A1X2I0Z3"/>
<accession>A0A1X2I0Z3</accession>